<comment type="caution">
    <text evidence="1">The sequence shown here is derived from an EMBL/GenBank/DDBJ whole genome shotgun (WGS) entry which is preliminary data.</text>
</comment>
<evidence type="ECO:0000313" key="2">
    <source>
        <dbReference type="Proteomes" id="UP000759529"/>
    </source>
</evidence>
<organism evidence="1 2">
    <name type="scientific">Flavobacterium macrobrachii</name>
    <dbReference type="NCBI Taxonomy" id="591204"/>
    <lineage>
        <taxon>Bacteria</taxon>
        <taxon>Pseudomonadati</taxon>
        <taxon>Bacteroidota</taxon>
        <taxon>Flavobacteriia</taxon>
        <taxon>Flavobacteriales</taxon>
        <taxon>Flavobacteriaceae</taxon>
        <taxon>Flavobacterium</taxon>
    </lineage>
</organism>
<proteinExistence type="predicted"/>
<dbReference type="EMBL" id="JACSOD020000440">
    <property type="protein sequence ID" value="MBM6498557.1"/>
    <property type="molecule type" value="Genomic_DNA"/>
</dbReference>
<accession>A0ABS2CUA7</accession>
<protein>
    <submittedName>
        <fullName evidence="1">Uncharacterized protein</fullName>
    </submittedName>
</protein>
<dbReference type="RefSeq" id="WP_187658358.1">
    <property type="nucleotide sequence ID" value="NZ_JACSOD020000440.1"/>
</dbReference>
<gene>
    <name evidence="1" type="ORF">H9X54_004480</name>
</gene>
<evidence type="ECO:0000313" key="1">
    <source>
        <dbReference type="EMBL" id="MBM6498557.1"/>
    </source>
</evidence>
<name>A0ABS2CUA7_9FLAO</name>
<sequence>MKTKIFITILFVFLQITFCNAQFKDLLKSSKESKKEQTSVVSSDDLLKISNELQQIVAKRFFDKYSFDGLTRIAAYSHIPKLEISSETQPSFNCSSVFPSDSKFEKDESGNVTKFLLNFNTTNSFQNTCYLYEIIHPTGAYAFGSGKMSQKYIDGTNRVESKLVMFFDNFILIGTDRESGKYTLGYDFQIIGTKNVLKQISKQFNYESFKKALNEPLQNYYNQMQVLLKGGDQKMAEEKRAKFGIKGKELVSLTIEPSQYNKLYQGQVFNFDVVATLKDGSKLSTRQGFLDEYNIRVEGLEKNEFKDVDGKVTISYEIAKKYIPTNDIIKISATSKYHSNIKSAEYLAKLDYENCEWTLNDNGDQFTTHKKPAGTFRIEVKSAIDVNSKKDCYAYKVYSKGELIAHFKQVKAKPIVVNARGGKGAKPNFGNQNGGNGGTITVVKDPSAKDCVIVYDINGGTGFTTNFSNGAKGTYTETIQKLAW</sequence>
<dbReference type="Proteomes" id="UP000759529">
    <property type="component" value="Unassembled WGS sequence"/>
</dbReference>
<keyword evidence="2" id="KW-1185">Reference proteome</keyword>
<reference evidence="1 2" key="1">
    <citation type="submission" date="2021-02" db="EMBL/GenBank/DDBJ databases">
        <authorList>
            <person name="Jung H.S."/>
            <person name="Chun B.H."/>
            <person name="Jeon C.O."/>
        </authorList>
    </citation>
    <scope>NUCLEOTIDE SEQUENCE [LARGE SCALE GENOMIC DNA]</scope>
    <source>
        <strain evidence="1 2">LMG 25203</strain>
    </source>
</reference>